<evidence type="ECO:0000313" key="2">
    <source>
        <dbReference type="Proteomes" id="UP000570361"/>
    </source>
</evidence>
<dbReference type="PANTHER" id="PTHR33747:SF1">
    <property type="entry name" value="ADENYLATE CYCLASE-ASSOCIATED CAP C-TERMINAL DOMAIN-CONTAINING PROTEIN"/>
    <property type="match status" value="1"/>
</dbReference>
<protein>
    <recommendedName>
        <fullName evidence="3">SEC-C motif-containing protein</fullName>
    </recommendedName>
</protein>
<organism evidence="1 2">
    <name type="scientific">Paenibacillus phyllosphaerae</name>
    <dbReference type="NCBI Taxonomy" id="274593"/>
    <lineage>
        <taxon>Bacteria</taxon>
        <taxon>Bacillati</taxon>
        <taxon>Bacillota</taxon>
        <taxon>Bacilli</taxon>
        <taxon>Bacillales</taxon>
        <taxon>Paenibacillaceae</taxon>
        <taxon>Paenibacillus</taxon>
    </lineage>
</organism>
<dbReference type="AlphaFoldDB" id="A0A7W5B081"/>
<dbReference type="Pfam" id="PF02810">
    <property type="entry name" value="SEC-C"/>
    <property type="match status" value="1"/>
</dbReference>
<gene>
    <name evidence="1" type="ORF">FHS18_004101</name>
</gene>
<reference evidence="1 2" key="1">
    <citation type="submission" date="2020-08" db="EMBL/GenBank/DDBJ databases">
        <title>Genomic Encyclopedia of Type Strains, Phase III (KMG-III): the genomes of soil and plant-associated and newly described type strains.</title>
        <authorList>
            <person name="Whitman W."/>
        </authorList>
    </citation>
    <scope>NUCLEOTIDE SEQUENCE [LARGE SCALE GENOMIC DNA]</scope>
    <source>
        <strain evidence="1 2">CECT 5862</strain>
    </source>
</reference>
<dbReference type="Proteomes" id="UP000570361">
    <property type="component" value="Unassembled WGS sequence"/>
</dbReference>
<dbReference type="PANTHER" id="PTHR33747">
    <property type="entry name" value="UPF0225 PROTEIN SCO1677"/>
    <property type="match status" value="1"/>
</dbReference>
<evidence type="ECO:0008006" key="3">
    <source>
        <dbReference type="Google" id="ProtNLM"/>
    </source>
</evidence>
<keyword evidence="2" id="KW-1185">Reference proteome</keyword>
<dbReference type="RefSeq" id="WP_183601910.1">
    <property type="nucleotide sequence ID" value="NZ_JACHXK010000010.1"/>
</dbReference>
<evidence type="ECO:0000313" key="1">
    <source>
        <dbReference type="EMBL" id="MBB3112023.1"/>
    </source>
</evidence>
<proteinExistence type="predicted"/>
<dbReference type="SUPFAM" id="SSF103642">
    <property type="entry name" value="Sec-C motif"/>
    <property type="match status" value="1"/>
</dbReference>
<sequence>MIGVIDKQAAEQGATKAEAKRWAAIEHPLHLGEALGRLTKDELVAVRVSLGLAKQSSLKKQDLIDMTVEQLPQAAQEAVSHMEHNMKQALQQLVASQGVALADTFGEQVVSGLSDSCIAFTGTVEGQQSLVMPVEVLEALKSEVGVPAASEAPAEAGASEANNDAVELSRNDAWTTLTRGLLYYYGTLDKVKLHRLLEQYTKQSIPSADLYQQLMDEAARGEFQYDETHGVSHNSVKDPARIAQEHNAGAEVPFYPFSMQQLIEAGQPGFFERTKQWSQFTSFLMENWSMGEDDASAIAMSVHESIQARSGLQEIVASMQEQLDVADRQLLEALVERVVELMKHTRQWTLKGHTPSDLAARREAAANVLARGGVPKRIVPNAQVHVQNKVGRNEPCTCGSGKKYKKCCGGN</sequence>
<dbReference type="InterPro" id="IPR004027">
    <property type="entry name" value="SEC_C_motif"/>
</dbReference>
<accession>A0A7W5B081</accession>
<name>A0A7W5B081_9BACL</name>
<dbReference type="EMBL" id="JACHXK010000010">
    <property type="protein sequence ID" value="MBB3112023.1"/>
    <property type="molecule type" value="Genomic_DNA"/>
</dbReference>
<comment type="caution">
    <text evidence="1">The sequence shown here is derived from an EMBL/GenBank/DDBJ whole genome shotgun (WGS) entry which is preliminary data.</text>
</comment>
<dbReference type="Gene3D" id="3.10.450.50">
    <property type="match status" value="1"/>
</dbReference>